<dbReference type="InterPro" id="IPR036188">
    <property type="entry name" value="FAD/NAD-bd_sf"/>
</dbReference>
<dbReference type="Pfam" id="PF00732">
    <property type="entry name" value="GMC_oxred_N"/>
    <property type="match status" value="1"/>
</dbReference>
<dbReference type="Gene3D" id="3.50.50.60">
    <property type="entry name" value="FAD/NAD(P)-binding domain"/>
    <property type="match status" value="1"/>
</dbReference>
<evidence type="ECO:0000256" key="2">
    <source>
        <dbReference type="ARBA" id="ARBA00010790"/>
    </source>
</evidence>
<keyword evidence="5" id="KW-0560">Oxidoreductase</keyword>
<keyword evidence="4" id="KW-0274">FAD</keyword>
<proteinExistence type="inferred from homology"/>
<keyword evidence="6" id="KW-1185">Reference proteome</keyword>
<sequence>MGFRFSAARGYLHPVRNRQNLKIVTGALVRRLLFEGRAARGVEFEVDGRLLTENANQVIISASVFNSPKLLMHSGIGPGDHLRDNGIEVLQNSPGVGRNLHHHPAVGGKVFVNTRTANMDDNLLGQIKHGLRFALTSADRQAMSIRPLRS</sequence>
<comment type="similarity">
    <text evidence="2">Belongs to the GMC oxidoreductase family.</text>
</comment>
<dbReference type="GO" id="GO:0050660">
    <property type="term" value="F:flavin adenine dinucleotide binding"/>
    <property type="evidence" value="ECO:0007669"/>
    <property type="project" value="InterPro"/>
</dbReference>
<accession>A0A1L3LYN1</accession>
<dbReference type="EC" id="1.1.99.1" evidence="5"/>
<name>A0A1L3LYN1_9HYPH</name>
<dbReference type="InterPro" id="IPR000172">
    <property type="entry name" value="GMC_OxRdtase_N"/>
</dbReference>
<dbReference type="AlphaFoldDB" id="A0A1L3LYN1"/>
<protein>
    <submittedName>
        <fullName evidence="5">Choline dehydrogenase</fullName>
        <ecNumber evidence="5">1.1.99.1</ecNumber>
    </submittedName>
</protein>
<gene>
    <name evidence="5" type="primary">betA</name>
    <name evidence="5" type="ORF">SAMCFNEI73_pC1511</name>
</gene>
<dbReference type="Proteomes" id="UP000182306">
    <property type="component" value="Plasmid C"/>
</dbReference>
<evidence type="ECO:0000256" key="4">
    <source>
        <dbReference type="ARBA" id="ARBA00022827"/>
    </source>
</evidence>
<dbReference type="KEGG" id="same:SAMCFNEI73_pC1511"/>
<keyword evidence="3" id="KW-0285">Flavoprotein</keyword>
<dbReference type="PANTHER" id="PTHR11552:SF147">
    <property type="entry name" value="CHOLINE DEHYDROGENASE, MITOCHONDRIAL"/>
    <property type="match status" value="1"/>
</dbReference>
<comment type="cofactor">
    <cofactor evidence="1">
        <name>FAD</name>
        <dbReference type="ChEBI" id="CHEBI:57692"/>
    </cofactor>
</comment>
<keyword evidence="5" id="KW-0614">Plasmid</keyword>
<dbReference type="InterPro" id="IPR012132">
    <property type="entry name" value="GMC_OxRdtase"/>
</dbReference>
<evidence type="ECO:0000256" key="3">
    <source>
        <dbReference type="ARBA" id="ARBA00022630"/>
    </source>
</evidence>
<evidence type="ECO:0000313" key="5">
    <source>
        <dbReference type="EMBL" id="APG95215.1"/>
    </source>
</evidence>
<evidence type="ECO:0000256" key="1">
    <source>
        <dbReference type="ARBA" id="ARBA00001974"/>
    </source>
</evidence>
<dbReference type="SUPFAM" id="SSF51905">
    <property type="entry name" value="FAD/NAD(P)-binding domain"/>
    <property type="match status" value="1"/>
</dbReference>
<evidence type="ECO:0000313" key="6">
    <source>
        <dbReference type="Proteomes" id="UP000182306"/>
    </source>
</evidence>
<dbReference type="GO" id="GO:0008812">
    <property type="term" value="F:choline dehydrogenase activity"/>
    <property type="evidence" value="ECO:0007669"/>
    <property type="project" value="UniProtKB-EC"/>
</dbReference>
<organism evidence="5 6">
    <name type="scientific">Sinorhizobium americanum</name>
    <dbReference type="NCBI Taxonomy" id="194963"/>
    <lineage>
        <taxon>Bacteria</taxon>
        <taxon>Pseudomonadati</taxon>
        <taxon>Pseudomonadota</taxon>
        <taxon>Alphaproteobacteria</taxon>
        <taxon>Hyphomicrobiales</taxon>
        <taxon>Rhizobiaceae</taxon>
        <taxon>Sinorhizobium/Ensifer group</taxon>
        <taxon>Sinorhizobium</taxon>
    </lineage>
</organism>
<dbReference type="EMBL" id="CP013110">
    <property type="protein sequence ID" value="APG95215.1"/>
    <property type="molecule type" value="Genomic_DNA"/>
</dbReference>
<dbReference type="Gene3D" id="3.30.410.40">
    <property type="match status" value="1"/>
</dbReference>
<reference evidence="5 6" key="1">
    <citation type="submission" date="2015-10" db="EMBL/GenBank/DDBJ databases">
        <title>Genomic differences between typical nodule nitrogen-fixing rhizobial strains and those coming from bean seeds.</title>
        <authorList>
            <person name="Peralta H."/>
            <person name="Aguilar-Vera A."/>
            <person name="Diaz R."/>
            <person name="Mora Y."/>
            <person name="Martinez-Batallar G."/>
            <person name="Salazar E."/>
            <person name="Vargas-Lagunas C."/>
            <person name="Encarnacion S."/>
            <person name="Girard L."/>
            <person name="Mora J."/>
        </authorList>
    </citation>
    <scope>NUCLEOTIDE SEQUENCE [LARGE SCALE GENOMIC DNA]</scope>
    <source>
        <strain evidence="5 6">CFNEI 73</strain>
        <plasmid evidence="5 6">C</plasmid>
    </source>
</reference>
<geneLocation type="plasmid" evidence="5 6">
    <name>C</name>
</geneLocation>
<dbReference type="PANTHER" id="PTHR11552">
    <property type="entry name" value="GLUCOSE-METHANOL-CHOLINE GMC OXIDOREDUCTASE"/>
    <property type="match status" value="1"/>
</dbReference>